<sequence length="122" mass="12603">MGRRAVTIVTLVVSALLLHVGLPHHGALAAERSESRADGYTACSTAHAHVPVSHHGSHLEPIGSPNRSRQLAVPAANDLNEGVAANAYAVLTGSAHARTARNGWASSAGEAPTPAMLQTFRC</sequence>
<dbReference type="AlphaFoldDB" id="A0A1C3P9K6"/>
<gene>
    <name evidence="1" type="ORF">FDG2_4858</name>
</gene>
<keyword evidence="2" id="KW-1185">Reference proteome</keyword>
<protein>
    <submittedName>
        <fullName evidence="1">Putative secreted protein</fullName>
    </submittedName>
</protein>
<evidence type="ECO:0000313" key="2">
    <source>
        <dbReference type="Proteomes" id="UP000199013"/>
    </source>
</evidence>
<accession>A0A1C3P9K6</accession>
<reference evidence="2" key="1">
    <citation type="submission" date="2016-02" db="EMBL/GenBank/DDBJ databases">
        <authorList>
            <person name="Wibberg D."/>
        </authorList>
    </citation>
    <scope>NUCLEOTIDE SEQUENCE [LARGE SCALE GENOMIC DNA]</scope>
</reference>
<evidence type="ECO:0000313" key="1">
    <source>
        <dbReference type="EMBL" id="SBW26338.1"/>
    </source>
</evidence>
<dbReference type="Proteomes" id="UP000199013">
    <property type="component" value="Unassembled WGS sequence"/>
</dbReference>
<organism evidence="1 2">
    <name type="scientific">Candidatus Protofrankia californiensis</name>
    <dbReference type="NCBI Taxonomy" id="1839754"/>
    <lineage>
        <taxon>Bacteria</taxon>
        <taxon>Bacillati</taxon>
        <taxon>Actinomycetota</taxon>
        <taxon>Actinomycetes</taxon>
        <taxon>Frankiales</taxon>
        <taxon>Frankiaceae</taxon>
        <taxon>Protofrankia</taxon>
    </lineage>
</organism>
<dbReference type="EMBL" id="FLUV01002043">
    <property type="protein sequence ID" value="SBW26338.1"/>
    <property type="molecule type" value="Genomic_DNA"/>
</dbReference>
<proteinExistence type="predicted"/>
<name>A0A1C3P9K6_9ACTN</name>